<dbReference type="PANTHER" id="PTHR30071">
    <property type="entry name" value="HEME EXPORTER PROTEIN C"/>
    <property type="match status" value="1"/>
</dbReference>
<dbReference type="Pfam" id="PF01578">
    <property type="entry name" value="Cytochrom_C_asm"/>
    <property type="match status" value="1"/>
</dbReference>
<comment type="caution">
    <text evidence="9">The sequence shown here is derived from an EMBL/GenBank/DDBJ whole genome shotgun (WGS) entry which is preliminary data.</text>
</comment>
<feature type="transmembrane region" description="Helical" evidence="6">
    <location>
        <begin position="869"/>
        <end position="895"/>
    </location>
</feature>
<evidence type="ECO:0000259" key="7">
    <source>
        <dbReference type="Pfam" id="PF01578"/>
    </source>
</evidence>
<keyword evidence="2 6" id="KW-0812">Transmembrane</keyword>
<feature type="transmembrane region" description="Helical" evidence="6">
    <location>
        <begin position="739"/>
        <end position="757"/>
    </location>
</feature>
<evidence type="ECO:0000313" key="9">
    <source>
        <dbReference type="EMBL" id="GAA3572952.1"/>
    </source>
</evidence>
<evidence type="ECO:0000256" key="3">
    <source>
        <dbReference type="ARBA" id="ARBA00022748"/>
    </source>
</evidence>
<feature type="transmembrane region" description="Helical" evidence="6">
    <location>
        <begin position="951"/>
        <end position="969"/>
    </location>
</feature>
<dbReference type="EMBL" id="BAABCY010000063">
    <property type="protein sequence ID" value="GAA3572952.1"/>
    <property type="molecule type" value="Genomic_DNA"/>
</dbReference>
<evidence type="ECO:0000256" key="2">
    <source>
        <dbReference type="ARBA" id="ARBA00022692"/>
    </source>
</evidence>
<evidence type="ECO:0000259" key="8">
    <source>
        <dbReference type="Pfam" id="PF05140"/>
    </source>
</evidence>
<dbReference type="PANTHER" id="PTHR30071:SF1">
    <property type="entry name" value="CYTOCHROME B_B6 PROTEIN-RELATED"/>
    <property type="match status" value="1"/>
</dbReference>
<evidence type="ECO:0000256" key="4">
    <source>
        <dbReference type="ARBA" id="ARBA00022989"/>
    </source>
</evidence>
<dbReference type="InterPro" id="IPR045062">
    <property type="entry name" value="Cyt_c_biogenesis_CcsA/CcmC"/>
</dbReference>
<dbReference type="Proteomes" id="UP001500954">
    <property type="component" value="Unassembled WGS sequence"/>
</dbReference>
<feature type="transmembrane region" description="Helical" evidence="6">
    <location>
        <begin position="976"/>
        <end position="997"/>
    </location>
</feature>
<accession>A0ABP6XUW7</accession>
<comment type="subcellular location">
    <subcellularLocation>
        <location evidence="1">Membrane</location>
        <topology evidence="1">Multi-pass membrane protein</topology>
    </subcellularLocation>
</comment>
<feature type="transmembrane region" description="Helical" evidence="6">
    <location>
        <begin position="807"/>
        <end position="823"/>
    </location>
</feature>
<protein>
    <submittedName>
        <fullName evidence="9">Cytochrome c biogenesis protein CcsA</fullName>
    </submittedName>
</protein>
<keyword evidence="3" id="KW-0201">Cytochrome c-type biogenesis</keyword>
<feature type="transmembrane region" description="Helical" evidence="6">
    <location>
        <begin position="43"/>
        <end position="66"/>
    </location>
</feature>
<feature type="transmembrane region" description="Helical" evidence="6">
    <location>
        <begin position="830"/>
        <end position="849"/>
    </location>
</feature>
<evidence type="ECO:0000256" key="1">
    <source>
        <dbReference type="ARBA" id="ARBA00004141"/>
    </source>
</evidence>
<organism evidence="9 10">
    <name type="scientific">Snuella lapsa</name>
    <dbReference type="NCBI Taxonomy" id="870481"/>
    <lineage>
        <taxon>Bacteria</taxon>
        <taxon>Pseudomonadati</taxon>
        <taxon>Bacteroidota</taxon>
        <taxon>Flavobacteriia</taxon>
        <taxon>Flavobacteriales</taxon>
        <taxon>Flavobacteriaceae</taxon>
        <taxon>Snuella</taxon>
    </lineage>
</organism>
<feature type="transmembrane region" description="Helical" evidence="6">
    <location>
        <begin position="12"/>
        <end position="31"/>
    </location>
</feature>
<dbReference type="RefSeq" id="WP_345006222.1">
    <property type="nucleotide sequence ID" value="NZ_BAABCY010000063.1"/>
</dbReference>
<evidence type="ECO:0000256" key="5">
    <source>
        <dbReference type="ARBA" id="ARBA00023136"/>
    </source>
</evidence>
<dbReference type="Pfam" id="PF05140">
    <property type="entry name" value="ResB"/>
    <property type="match status" value="1"/>
</dbReference>
<dbReference type="InterPro" id="IPR007816">
    <property type="entry name" value="ResB-like_domain"/>
</dbReference>
<gene>
    <name evidence="9" type="primary">ccsA_1</name>
    <name evidence="9" type="ORF">GCM10022395_22760</name>
</gene>
<feature type="domain" description="ResB-like" evidence="8">
    <location>
        <begin position="348"/>
        <end position="416"/>
    </location>
</feature>
<sequence length="1050" mass="119070">MKFLFKLITSTRVALMVLLAFATAMAIATFIENDYGTTTAWALIYNTWWFELLMVLLCFNFIANIFTYKLYRKEKWAVLLFHLGFIVIIIGAGITRFTSYSGIMRIREGAASNTIISDVNYLRLTLSNGSETKSIEKRKNFSAAKDNTFTLNTHFNNIPISVSFESYIPDALPVIKPNSENGSPLLEITVAGDNGKETIFLKKGEVQSIGSHQHKIGFEGNSENTIDIHEHNGELALIAPQTIDFFIMASQKAGTLVKDSLHPIELKTLYRSGDFSFVPLAYHPKGEIVLKSGTENQKENDKNLDDAILISVSAQGEKKTVPILYREGFLPTEHPVKIGNLDGSISYGAKKLHTPFSIHLKDFQLERYPGSTSPSSYASEVVVVDDHQKLPHRIFMNNVLDYEGYRFFQASYDSDELGTVLSVNHDRPGTYTTYLGYFLMSIGMFFTLFGKGTRFQAVNKKLKKLKTVSSLFIAIALFLGNDTNLFSQTPSSDVTSQQIISENHSNKFGRLLVQDLDGRIKPMHTLASEFLRKLSGKLYYKFHQPDGTTSRMDANQTFLAMHTAPTIWQNIPIIKIDQKKGGDLFNSFSPNNENLISFKDLLQSDGSYLLSEAVEISNQKKPAERSEFDKEILKVDERFNILYNVFSGNYFKVFPNKLDTNNTWFSYNHHFNDFPEEDGKFAKTITQAYFKDILSKQWHEADEKLAYISTYQKELGKEIIPSDKHIEAELWYNKMNLNFWLFQYFFSLGLLALIIAITKIFSQKKALLYLWNTLIILSLIGFLVFGGNIILRWYVAQHAPWSNGYEMLIFVAWCVLLCGIVTYKKSDFTLPLATLFGGALLFVSYLDWLNPEITNLMPVLKSYWLKIHVATIVSSYAPLALAALIAVMALLLFLFGNKNNNALNVKIKELTYISELAITIGLFLLSIGTFLGGVWANESWGRYWAWDPKETWALISMMVYAVILHLRLIPGLKSAITLHIAAMFGFWSIIMTSFGVNYYLSGLHSYAAGDPLPIPDFVYYIVTFMLLLALSVVIKNRKTKHLNKSNQNIL</sequence>
<evidence type="ECO:0000256" key="6">
    <source>
        <dbReference type="SAM" id="Phobius"/>
    </source>
</evidence>
<dbReference type="InterPro" id="IPR002541">
    <property type="entry name" value="Cyt_c_assembly"/>
</dbReference>
<reference evidence="10" key="1">
    <citation type="journal article" date="2019" name="Int. J. Syst. Evol. Microbiol.">
        <title>The Global Catalogue of Microorganisms (GCM) 10K type strain sequencing project: providing services to taxonomists for standard genome sequencing and annotation.</title>
        <authorList>
            <consortium name="The Broad Institute Genomics Platform"/>
            <consortium name="The Broad Institute Genome Sequencing Center for Infectious Disease"/>
            <person name="Wu L."/>
            <person name="Ma J."/>
        </authorList>
    </citation>
    <scope>NUCLEOTIDE SEQUENCE [LARGE SCALE GENOMIC DNA]</scope>
    <source>
        <strain evidence="10">JCM 17111</strain>
    </source>
</reference>
<feature type="transmembrane region" description="Helical" evidence="6">
    <location>
        <begin position="916"/>
        <end position="936"/>
    </location>
</feature>
<name>A0ABP6XUW7_9FLAO</name>
<keyword evidence="5 6" id="KW-0472">Membrane</keyword>
<feature type="domain" description="Cytochrome c assembly protein" evidence="7">
    <location>
        <begin position="801"/>
        <end position="1004"/>
    </location>
</feature>
<proteinExistence type="predicted"/>
<keyword evidence="10" id="KW-1185">Reference proteome</keyword>
<feature type="transmembrane region" description="Helical" evidence="6">
    <location>
        <begin position="769"/>
        <end position="795"/>
    </location>
</feature>
<evidence type="ECO:0000313" key="10">
    <source>
        <dbReference type="Proteomes" id="UP001500954"/>
    </source>
</evidence>
<feature type="transmembrane region" description="Helical" evidence="6">
    <location>
        <begin position="1017"/>
        <end position="1034"/>
    </location>
</feature>
<feature type="transmembrane region" description="Helical" evidence="6">
    <location>
        <begin position="78"/>
        <end position="97"/>
    </location>
</feature>
<keyword evidence="4 6" id="KW-1133">Transmembrane helix</keyword>